<keyword evidence="11" id="KW-1185">Reference proteome</keyword>
<dbReference type="InterPro" id="IPR017871">
    <property type="entry name" value="ABC_transporter-like_CS"/>
</dbReference>
<proteinExistence type="predicted"/>
<dbReference type="Pfam" id="PF00664">
    <property type="entry name" value="ABC_membrane"/>
    <property type="match status" value="1"/>
</dbReference>
<dbReference type="PROSITE" id="PS50929">
    <property type="entry name" value="ABC_TM1F"/>
    <property type="match status" value="1"/>
</dbReference>
<evidence type="ECO:0000313" key="11">
    <source>
        <dbReference type="Proteomes" id="UP001596052"/>
    </source>
</evidence>
<keyword evidence="6 7" id="KW-0472">Membrane</keyword>
<dbReference type="InterPro" id="IPR011527">
    <property type="entry name" value="ABC1_TM_dom"/>
</dbReference>
<dbReference type="InterPro" id="IPR003593">
    <property type="entry name" value="AAA+_ATPase"/>
</dbReference>
<evidence type="ECO:0000256" key="3">
    <source>
        <dbReference type="ARBA" id="ARBA00022741"/>
    </source>
</evidence>
<organism evidence="10 11">
    <name type="scientific">Prosthecobacter fluviatilis</name>
    <dbReference type="NCBI Taxonomy" id="445931"/>
    <lineage>
        <taxon>Bacteria</taxon>
        <taxon>Pseudomonadati</taxon>
        <taxon>Verrucomicrobiota</taxon>
        <taxon>Verrucomicrobiia</taxon>
        <taxon>Verrucomicrobiales</taxon>
        <taxon>Verrucomicrobiaceae</taxon>
        <taxon>Prosthecobacter</taxon>
    </lineage>
</organism>
<dbReference type="PANTHER" id="PTHR43394:SF1">
    <property type="entry name" value="ATP-BINDING CASSETTE SUB-FAMILY B MEMBER 10, MITOCHONDRIAL"/>
    <property type="match status" value="1"/>
</dbReference>
<evidence type="ECO:0000256" key="1">
    <source>
        <dbReference type="ARBA" id="ARBA00004651"/>
    </source>
</evidence>
<reference evidence="11" key="1">
    <citation type="journal article" date="2019" name="Int. J. Syst. Evol. Microbiol.">
        <title>The Global Catalogue of Microorganisms (GCM) 10K type strain sequencing project: providing services to taxonomists for standard genome sequencing and annotation.</title>
        <authorList>
            <consortium name="The Broad Institute Genomics Platform"/>
            <consortium name="The Broad Institute Genome Sequencing Center for Infectious Disease"/>
            <person name="Wu L."/>
            <person name="Ma J."/>
        </authorList>
    </citation>
    <scope>NUCLEOTIDE SEQUENCE [LARGE SCALE GENOMIC DNA]</scope>
    <source>
        <strain evidence="11">CGMCC 4.1469</strain>
    </source>
</reference>
<name>A0ABW0KQJ6_9BACT</name>
<evidence type="ECO:0000259" key="9">
    <source>
        <dbReference type="PROSITE" id="PS50929"/>
    </source>
</evidence>
<dbReference type="InterPro" id="IPR003439">
    <property type="entry name" value="ABC_transporter-like_ATP-bd"/>
</dbReference>
<accession>A0ABW0KQJ6</accession>
<keyword evidence="3" id="KW-0547">Nucleotide-binding</keyword>
<dbReference type="GO" id="GO:0005524">
    <property type="term" value="F:ATP binding"/>
    <property type="evidence" value="ECO:0007669"/>
    <property type="project" value="UniProtKB-KW"/>
</dbReference>
<feature type="domain" description="ABC transmembrane type-1" evidence="9">
    <location>
        <begin position="32"/>
        <end position="311"/>
    </location>
</feature>
<gene>
    <name evidence="10" type="ORF">ACFQDI_12065</name>
</gene>
<dbReference type="SUPFAM" id="SSF52540">
    <property type="entry name" value="P-loop containing nucleoside triphosphate hydrolases"/>
    <property type="match status" value="1"/>
</dbReference>
<feature type="domain" description="ABC transporter" evidence="8">
    <location>
        <begin position="344"/>
        <end position="578"/>
    </location>
</feature>
<dbReference type="EMBL" id="JBHSMQ010000004">
    <property type="protein sequence ID" value="MFC5455594.1"/>
    <property type="molecule type" value="Genomic_DNA"/>
</dbReference>
<dbReference type="PANTHER" id="PTHR43394">
    <property type="entry name" value="ATP-DEPENDENT PERMEASE MDL1, MITOCHONDRIAL"/>
    <property type="match status" value="1"/>
</dbReference>
<dbReference type="CDD" id="cd18778">
    <property type="entry name" value="ABC_6TM_exporter_like"/>
    <property type="match status" value="1"/>
</dbReference>
<evidence type="ECO:0000256" key="7">
    <source>
        <dbReference type="SAM" id="Phobius"/>
    </source>
</evidence>
<dbReference type="SMART" id="SM00382">
    <property type="entry name" value="AAA"/>
    <property type="match status" value="1"/>
</dbReference>
<dbReference type="PROSITE" id="PS00211">
    <property type="entry name" value="ABC_TRANSPORTER_1"/>
    <property type="match status" value="1"/>
</dbReference>
<dbReference type="RefSeq" id="WP_377166833.1">
    <property type="nucleotide sequence ID" value="NZ_JBHSMQ010000004.1"/>
</dbReference>
<keyword evidence="2 7" id="KW-0812">Transmembrane</keyword>
<feature type="transmembrane region" description="Helical" evidence="7">
    <location>
        <begin position="65"/>
        <end position="85"/>
    </location>
</feature>
<evidence type="ECO:0000256" key="2">
    <source>
        <dbReference type="ARBA" id="ARBA00022692"/>
    </source>
</evidence>
<dbReference type="Gene3D" id="3.40.50.300">
    <property type="entry name" value="P-loop containing nucleotide triphosphate hydrolases"/>
    <property type="match status" value="1"/>
</dbReference>
<dbReference type="PROSITE" id="PS50893">
    <property type="entry name" value="ABC_TRANSPORTER_2"/>
    <property type="match status" value="1"/>
</dbReference>
<comment type="subcellular location">
    <subcellularLocation>
        <location evidence="1">Cell membrane</location>
        <topology evidence="1">Multi-pass membrane protein</topology>
    </subcellularLocation>
</comment>
<feature type="transmembrane region" description="Helical" evidence="7">
    <location>
        <begin position="25"/>
        <end position="45"/>
    </location>
</feature>
<comment type="caution">
    <text evidence="10">The sequence shown here is derived from an EMBL/GenBank/DDBJ whole genome shotgun (WGS) entry which is preliminary data.</text>
</comment>
<feature type="transmembrane region" description="Helical" evidence="7">
    <location>
        <begin position="168"/>
        <end position="186"/>
    </location>
</feature>
<dbReference type="Gene3D" id="1.20.1560.10">
    <property type="entry name" value="ABC transporter type 1, transmembrane domain"/>
    <property type="match status" value="1"/>
</dbReference>
<evidence type="ECO:0000259" key="8">
    <source>
        <dbReference type="PROSITE" id="PS50893"/>
    </source>
</evidence>
<dbReference type="Proteomes" id="UP001596052">
    <property type="component" value="Unassembled WGS sequence"/>
</dbReference>
<protein>
    <submittedName>
        <fullName evidence="10">ABC transporter ATP-binding protein</fullName>
    </submittedName>
</protein>
<evidence type="ECO:0000256" key="6">
    <source>
        <dbReference type="ARBA" id="ARBA00023136"/>
    </source>
</evidence>
<feature type="transmembrane region" description="Helical" evidence="7">
    <location>
        <begin position="249"/>
        <end position="276"/>
    </location>
</feature>
<evidence type="ECO:0000256" key="4">
    <source>
        <dbReference type="ARBA" id="ARBA00022840"/>
    </source>
</evidence>
<dbReference type="InterPro" id="IPR036640">
    <property type="entry name" value="ABC1_TM_sf"/>
</dbReference>
<dbReference type="Pfam" id="PF00005">
    <property type="entry name" value="ABC_tran"/>
    <property type="match status" value="1"/>
</dbReference>
<dbReference type="InterPro" id="IPR027417">
    <property type="entry name" value="P-loop_NTPase"/>
</dbReference>
<evidence type="ECO:0000313" key="10">
    <source>
        <dbReference type="EMBL" id="MFC5455594.1"/>
    </source>
</evidence>
<dbReference type="SUPFAM" id="SSF90123">
    <property type="entry name" value="ABC transporter transmembrane region"/>
    <property type="match status" value="1"/>
</dbReference>
<keyword evidence="5 7" id="KW-1133">Transmembrane helix</keyword>
<keyword evidence="4 10" id="KW-0067">ATP-binding</keyword>
<sequence>MTLAPAPMTNSAALRRLLVFARAHWRIALLQLGLAVAGTGLIYVFPGVVRWFVDEIIPQRRADLIWRAGGLALLAFALREGLFYVRTRVNCTFEQRMITDLRGRLHRKMARLPLGWFDHQSTGDILTKLADDVPATQRVILEGIEQGCTALLQILVTAIVMMVADMKLALLVLAPTPFIAAGGWIYSRWVSPRATAAREATSALNATLHDTISGIRQIKSYTAEEMRQWRFLAASQRLQDRQTRLMAAWAFYAPSMTLLGNAGLVLLLMAGSWWCVQGAMTAGRLMEFLLLVGFLYEPISRLHGVNQTLLSGLAAAKRVFAILDDETEEDLDAGESLSAVRGEVEFNGVTFGYRDDKPVLHDISLKAARHQTIAIVGATGSGKSTLFQLLTRFYDPQGGTITLDGIPLPKLSKRFLRATLAYVTQEAFLFAGTVRDNLLLGKPSATDDELWAALRDACAEDFVRRHPEGLDAEVGERGVLLSGGERQRLALARAFLKDAPVLLLDEATSAVDVKSEHLIQTALARLRANRTSLVIAHRLSTIVEADVIYVLHLGRILASGTHEELLQSSSYYREMAALAFDEGAA</sequence>
<dbReference type="InterPro" id="IPR039421">
    <property type="entry name" value="Type_1_exporter"/>
</dbReference>
<evidence type="ECO:0000256" key="5">
    <source>
        <dbReference type="ARBA" id="ARBA00022989"/>
    </source>
</evidence>